<dbReference type="Proteomes" id="UP001430848">
    <property type="component" value="Unassembled WGS sequence"/>
</dbReference>
<evidence type="ECO:0000313" key="1">
    <source>
        <dbReference type="EMBL" id="KAK7728018.1"/>
    </source>
</evidence>
<protein>
    <recommendedName>
        <fullName evidence="3">Zn(2)-C6 fungal-type domain-containing protein</fullName>
    </recommendedName>
</protein>
<proteinExistence type="predicted"/>
<organism evidence="1 2">
    <name type="scientific">Diaporthe eres</name>
    <name type="common">Phomopsis oblonga</name>
    <dbReference type="NCBI Taxonomy" id="83184"/>
    <lineage>
        <taxon>Eukaryota</taxon>
        <taxon>Fungi</taxon>
        <taxon>Dikarya</taxon>
        <taxon>Ascomycota</taxon>
        <taxon>Pezizomycotina</taxon>
        <taxon>Sordariomycetes</taxon>
        <taxon>Sordariomycetidae</taxon>
        <taxon>Diaporthales</taxon>
        <taxon>Diaporthaceae</taxon>
        <taxon>Diaporthe</taxon>
        <taxon>Diaporthe eres species complex</taxon>
    </lineage>
</organism>
<dbReference type="PANTHER" id="PTHR47784:SF5">
    <property type="entry name" value="STEROL UPTAKE CONTROL PROTEIN 2"/>
    <property type="match status" value="1"/>
</dbReference>
<gene>
    <name evidence="1" type="ORF">SLS63_006869</name>
</gene>
<name>A0ABR1P776_DIAER</name>
<keyword evidence="2" id="KW-1185">Reference proteome</keyword>
<reference evidence="1 2" key="1">
    <citation type="submission" date="2024-02" db="EMBL/GenBank/DDBJ databases">
        <title>De novo assembly and annotation of 12 fungi associated with fruit tree decline syndrome in Ontario, Canada.</title>
        <authorList>
            <person name="Sulman M."/>
            <person name="Ellouze W."/>
            <person name="Ilyukhin E."/>
        </authorList>
    </citation>
    <scope>NUCLEOTIDE SEQUENCE [LARGE SCALE GENOMIC DNA]</scope>
    <source>
        <strain evidence="1 2">M169</strain>
    </source>
</reference>
<sequence>MECKERRVKCDEERPCRACAVRVRTRRRPLAPARRPEAFEDQSIASPDGYASPPDPFHFFSGLLVDYKPENASNWIMDVELMHHYTASAYKTLVSSPEVQDALQHDLPKEGLRHPFLMHQLLAFAGFHLAYTQPERRHIYLKQASQHQNFTIHGMRKTLAGSISSENCHATYATSIFISLGAFAVYPCYENYNTFFSPIDSLVEIFTLITGMGLILSTSDEELRAGPLKRLFTKHVEGEDPDHPCPQLSGRLPLLEAQLDEVGPEFDEEVKNCMKGATTSLQNCLNRVATQNTGLGHSALRAAFLWPLLLPAQCLEWIRCRHPAAMVILAHYALVLHSAEADCWYLRGWGRAIAESVAEALAGTQWLNLARWPISVIRGD</sequence>
<comment type="caution">
    <text evidence="1">The sequence shown here is derived from an EMBL/GenBank/DDBJ whole genome shotgun (WGS) entry which is preliminary data.</text>
</comment>
<evidence type="ECO:0008006" key="3">
    <source>
        <dbReference type="Google" id="ProtNLM"/>
    </source>
</evidence>
<dbReference type="InterPro" id="IPR053157">
    <property type="entry name" value="Sterol_Uptake_Regulator"/>
</dbReference>
<evidence type="ECO:0000313" key="2">
    <source>
        <dbReference type="Proteomes" id="UP001430848"/>
    </source>
</evidence>
<accession>A0ABR1P776</accession>
<dbReference type="PANTHER" id="PTHR47784">
    <property type="entry name" value="STEROL UPTAKE CONTROL PROTEIN 2"/>
    <property type="match status" value="1"/>
</dbReference>
<dbReference type="EMBL" id="JAKNSF020000035">
    <property type="protein sequence ID" value="KAK7728018.1"/>
    <property type="molecule type" value="Genomic_DNA"/>
</dbReference>